<dbReference type="Proteomes" id="UP000199516">
    <property type="component" value="Unassembled WGS sequence"/>
</dbReference>
<protein>
    <submittedName>
        <fullName evidence="1">Uncharacterized protein</fullName>
    </submittedName>
</protein>
<evidence type="ECO:0000313" key="1">
    <source>
        <dbReference type="EMBL" id="SFE30168.1"/>
    </source>
</evidence>
<dbReference type="EMBL" id="FONT01000001">
    <property type="protein sequence ID" value="SFE30168.1"/>
    <property type="molecule type" value="Genomic_DNA"/>
</dbReference>
<name>A0A1I1ZFS9_9BACI</name>
<dbReference type="AlphaFoldDB" id="A0A1I1ZFS9"/>
<organism evidence="1 2">
    <name type="scientific">Alteribacillus iranensis</name>
    <dbReference type="NCBI Taxonomy" id="930128"/>
    <lineage>
        <taxon>Bacteria</taxon>
        <taxon>Bacillati</taxon>
        <taxon>Bacillota</taxon>
        <taxon>Bacilli</taxon>
        <taxon>Bacillales</taxon>
        <taxon>Bacillaceae</taxon>
        <taxon>Alteribacillus</taxon>
    </lineage>
</organism>
<evidence type="ECO:0000313" key="2">
    <source>
        <dbReference type="Proteomes" id="UP000199516"/>
    </source>
</evidence>
<accession>A0A1I1ZFS9</accession>
<sequence length="54" mass="6373">MEGDRDVEKTKEVLTILECLQEIDNRLTRLEESKELDVIHLLKVHASKRKGERK</sequence>
<gene>
    <name evidence="1" type="ORF">SAMN05192532_101200</name>
</gene>
<reference evidence="1 2" key="1">
    <citation type="submission" date="2016-10" db="EMBL/GenBank/DDBJ databases">
        <authorList>
            <person name="de Groot N.N."/>
        </authorList>
    </citation>
    <scope>NUCLEOTIDE SEQUENCE [LARGE SCALE GENOMIC DNA]</scope>
    <source>
        <strain evidence="1 2">DSM 23995</strain>
    </source>
</reference>
<keyword evidence="2" id="KW-1185">Reference proteome</keyword>
<dbReference type="STRING" id="930128.SAMN05192532_101200"/>
<proteinExistence type="predicted"/>